<dbReference type="AlphaFoldDB" id="A0A2X3BIK4"/>
<reference evidence="1 2" key="1">
    <citation type="submission" date="2018-06" db="EMBL/GenBank/DDBJ databases">
        <authorList>
            <consortium name="Pathogen Informatics"/>
            <person name="Doyle S."/>
        </authorList>
    </citation>
    <scope>NUCLEOTIDE SEQUENCE [LARGE SCALE GENOMIC DNA]</scope>
    <source>
        <strain evidence="1 2">NCTC11820</strain>
    </source>
</reference>
<name>A0A2X3BIK4_9ACTO</name>
<accession>A0A2X3BIK4</accession>
<protein>
    <submittedName>
        <fullName evidence="1">Uncharacterized protein</fullName>
    </submittedName>
</protein>
<evidence type="ECO:0000313" key="2">
    <source>
        <dbReference type="Proteomes" id="UP000250245"/>
    </source>
</evidence>
<gene>
    <name evidence="1" type="ORF">NCTC11820_01895</name>
</gene>
<proteinExistence type="predicted"/>
<sequence length="119" mass="12831">MTPVDRPTVPNALLTSKRASDNGKFVNSNNVAVDNPMTRALIATTATARRTVDGPIRLPNASMSRLPRTSATIARTITAKVVTLIPPAVDAEPPPINIMMEETNQDAVHRTHINRGNPQ</sequence>
<organism evidence="1 2">
    <name type="scientific">Mobiluncus curtisii</name>
    <dbReference type="NCBI Taxonomy" id="2051"/>
    <lineage>
        <taxon>Bacteria</taxon>
        <taxon>Bacillati</taxon>
        <taxon>Actinomycetota</taxon>
        <taxon>Actinomycetes</taxon>
        <taxon>Actinomycetales</taxon>
        <taxon>Actinomycetaceae</taxon>
        <taxon>Mobiluncus</taxon>
    </lineage>
</organism>
<dbReference type="EMBL" id="UASJ01000002">
    <property type="protein sequence ID" value="SQC01507.1"/>
    <property type="molecule type" value="Genomic_DNA"/>
</dbReference>
<evidence type="ECO:0000313" key="1">
    <source>
        <dbReference type="EMBL" id="SQC01507.1"/>
    </source>
</evidence>
<dbReference type="Proteomes" id="UP000250245">
    <property type="component" value="Unassembled WGS sequence"/>
</dbReference>